<comment type="caution">
    <text evidence="3">The sequence shown here is derived from an EMBL/GenBank/DDBJ whole genome shotgun (WGS) entry which is preliminary data.</text>
</comment>
<evidence type="ECO:0000313" key="3">
    <source>
        <dbReference type="EMBL" id="TNM70351.1"/>
    </source>
</evidence>
<evidence type="ECO:0000259" key="1">
    <source>
        <dbReference type="Pfam" id="PF01850"/>
    </source>
</evidence>
<organism evidence="3 4">
    <name type="scientific">Deinococcus radiopugnans ATCC 19172</name>
    <dbReference type="NCBI Taxonomy" id="585398"/>
    <lineage>
        <taxon>Bacteria</taxon>
        <taxon>Thermotogati</taxon>
        <taxon>Deinococcota</taxon>
        <taxon>Deinococci</taxon>
        <taxon>Deinococcales</taxon>
        <taxon>Deinococcaceae</taxon>
        <taxon>Deinococcus</taxon>
    </lineage>
</organism>
<dbReference type="OrthoDB" id="72553at2"/>
<reference evidence="3 4" key="1">
    <citation type="submission" date="2019-06" db="EMBL/GenBank/DDBJ databases">
        <title>Genome sequence of Deinococcus radiopugnans ATCC 19172.</title>
        <authorList>
            <person name="Maclea K.S."/>
            <person name="Maynard C.R."/>
        </authorList>
    </citation>
    <scope>NUCLEOTIDE SEQUENCE [LARGE SCALE GENOMIC DNA]</scope>
    <source>
        <strain evidence="3 4">ATCC 19172</strain>
    </source>
</reference>
<dbReference type="AlphaFoldDB" id="A0A5C4Y3E4"/>
<dbReference type="Gene3D" id="3.40.50.1010">
    <property type="entry name" value="5'-nuclease"/>
    <property type="match status" value="1"/>
</dbReference>
<keyword evidence="5" id="KW-1185">Reference proteome</keyword>
<dbReference type="InterPro" id="IPR029060">
    <property type="entry name" value="PIN-like_dom_sf"/>
</dbReference>
<dbReference type="Pfam" id="PF01850">
    <property type="entry name" value="PIN"/>
    <property type="match status" value="1"/>
</dbReference>
<dbReference type="CDD" id="cd09874">
    <property type="entry name" value="PIN_MT3492-like"/>
    <property type="match status" value="1"/>
</dbReference>
<evidence type="ECO:0000313" key="5">
    <source>
        <dbReference type="Proteomes" id="UP000629870"/>
    </source>
</evidence>
<dbReference type="RefSeq" id="WP_139403853.1">
    <property type="nucleotide sequence ID" value="NZ_JACHEW010000016.1"/>
</dbReference>
<dbReference type="EMBL" id="VDMO01000014">
    <property type="protein sequence ID" value="TNM70351.1"/>
    <property type="molecule type" value="Genomic_DNA"/>
</dbReference>
<dbReference type="InterPro" id="IPR002716">
    <property type="entry name" value="PIN_dom"/>
</dbReference>
<dbReference type="EMBL" id="JACHEW010000016">
    <property type="protein sequence ID" value="MBB6017646.1"/>
    <property type="molecule type" value="Genomic_DNA"/>
</dbReference>
<evidence type="ECO:0000313" key="4">
    <source>
        <dbReference type="Proteomes" id="UP000313988"/>
    </source>
</evidence>
<sequence length="248" mass="27960">MSVLYLDSSALAKLYLREDEAKRQQVIALADNADEVASSAIAFAEVASAFARNFHQGRVSEADYQEHFTDFERDWQSVTQIAVVNSVSTRASQLLKAHAGLRAMDALHLASALIIRETQTLQFLSFDDQLNAVAQALMPDAFDWMRKKAIFKLTLQRTYYEKGFFNVVRAYDQFIRGDEGEIKIIAGDASVTFTGNVNRRANLNGTARISVKGEGLKKWFQKHYRVMDVVEIEIVSPTLLKLKYPAKN</sequence>
<dbReference type="SUPFAM" id="SSF88723">
    <property type="entry name" value="PIN domain-like"/>
    <property type="match status" value="1"/>
</dbReference>
<accession>A0A5C4Y3E4</accession>
<name>A0A5C4Y3E4_9DEIO</name>
<reference evidence="2 5" key="2">
    <citation type="submission" date="2020-08" db="EMBL/GenBank/DDBJ databases">
        <title>Genomic Encyclopedia of Type Strains, Phase IV (KMG-IV): sequencing the most valuable type-strain genomes for metagenomic binning, comparative biology and taxonomic classification.</title>
        <authorList>
            <person name="Goeker M."/>
        </authorList>
    </citation>
    <scope>NUCLEOTIDE SEQUENCE [LARGE SCALE GENOMIC DNA]</scope>
    <source>
        <strain evidence="2 5">DSM 12027</strain>
    </source>
</reference>
<proteinExistence type="predicted"/>
<evidence type="ECO:0000313" key="2">
    <source>
        <dbReference type="EMBL" id="MBB6017646.1"/>
    </source>
</evidence>
<protein>
    <submittedName>
        <fullName evidence="2">Nucleic acid-binding protein</fullName>
    </submittedName>
    <submittedName>
        <fullName evidence="3">Type II toxin-antitoxin system VapC family toxin</fullName>
    </submittedName>
</protein>
<dbReference type="Proteomes" id="UP000313988">
    <property type="component" value="Unassembled WGS sequence"/>
</dbReference>
<gene>
    <name evidence="3" type="ORF">FHR04_13185</name>
    <name evidence="2" type="ORF">HNQ04_002915</name>
</gene>
<feature type="domain" description="PIN" evidence="1">
    <location>
        <begin position="5"/>
        <end position="134"/>
    </location>
</feature>
<dbReference type="Proteomes" id="UP000629870">
    <property type="component" value="Unassembled WGS sequence"/>
</dbReference>